<keyword evidence="1" id="KW-1133">Transmembrane helix</keyword>
<dbReference type="RefSeq" id="WP_023509277.1">
    <property type="nucleotide sequence ID" value="NZ_AWTC01000004.1"/>
</dbReference>
<dbReference type="eggNOG" id="COG5662">
    <property type="taxonomic scope" value="Bacteria"/>
</dbReference>
<evidence type="ECO:0000259" key="2">
    <source>
        <dbReference type="Pfam" id="PF13786"/>
    </source>
</evidence>
<evidence type="ECO:0000256" key="1">
    <source>
        <dbReference type="SAM" id="Phobius"/>
    </source>
</evidence>
<keyword evidence="1" id="KW-0472">Membrane</keyword>
<evidence type="ECO:0008006" key="6">
    <source>
        <dbReference type="Google" id="ProtNLM"/>
    </source>
</evidence>
<gene>
    <name evidence="4" type="ORF">P343_04880</name>
</gene>
<evidence type="ECO:0000259" key="3">
    <source>
        <dbReference type="Pfam" id="PF18705"/>
    </source>
</evidence>
<dbReference type="Gene3D" id="2.60.40.1630">
    <property type="entry name" value="bacillus anthracis domain"/>
    <property type="match status" value="1"/>
</dbReference>
<dbReference type="Pfam" id="PF13786">
    <property type="entry name" value="DUF4179"/>
    <property type="match status" value="1"/>
</dbReference>
<sequence>MRDLEKELTKMSEHFYKTDVSNQSKSAIYTGIEQAKKRIKRKRRAMQSMIAAAAILLLFLSSIKISPTFADYISRVPGMQTIVTLLNGDHGLEDAINHHHLQKLDLSQTKNGTTVTIDSMIADSDQVIFFYTIKQPGKKINPQLNDFDVKNKDGHSVMGAAEFNYLLGHGSKNQSPIHDRLSVSLDAKKLTDPLYLSLIFKMGTWTFKVPYDVTKYEKMKMSYPVHQTVSLEGQKLTVQSVTVYPTRIAVHITYDPKNTKQITHLDDLQLVDKQGRGWTPPDGLVGTWSNENDQTFYLQSNYFAHPRSLYLRLTRARAIDKSARYVTVDLKKKKLVGNPAAKQIALKSIRTGVSDHKNDLTLRFAVHVPSIDRHSGYGIFDITFTDQSGKQYDTRSEGTEMFSKSIHYEIVNIPNRNYKGPITLKIMDYPERIHGDVRIKVK</sequence>
<evidence type="ECO:0000313" key="4">
    <source>
        <dbReference type="EMBL" id="EST12725.1"/>
    </source>
</evidence>
<dbReference type="OrthoDB" id="2725974at2"/>
<feature type="transmembrane region" description="Helical" evidence="1">
    <location>
        <begin position="45"/>
        <end position="63"/>
    </location>
</feature>
<protein>
    <recommendedName>
        <fullName evidence="6">DUF4179 domain-containing protein</fullName>
    </recommendedName>
</protein>
<feature type="domain" description="DUF5643" evidence="3">
    <location>
        <begin position="222"/>
        <end position="329"/>
    </location>
</feature>
<dbReference type="PATRIC" id="fig|1395513.3.peg.999"/>
<dbReference type="InterPro" id="IPR025436">
    <property type="entry name" value="DUF4179"/>
</dbReference>
<name>V6IZ60_9BACL</name>
<accession>V6IZ60</accession>
<dbReference type="STRING" id="1395513.P343_04880"/>
<dbReference type="EMBL" id="AWTC01000004">
    <property type="protein sequence ID" value="EST12725.1"/>
    <property type="molecule type" value="Genomic_DNA"/>
</dbReference>
<comment type="caution">
    <text evidence="4">The sequence shown here is derived from an EMBL/GenBank/DDBJ whole genome shotgun (WGS) entry which is preliminary data.</text>
</comment>
<keyword evidence="1" id="KW-0812">Transmembrane</keyword>
<reference evidence="4 5" key="1">
    <citation type="journal article" date="2013" name="Genome Announc.">
        <title>Genome Sequence of Sporolactobacillus laevolacticus DSM442, an Efficient Polymer-Grade D-Lactate Producer from Agricultural Waste Cottonseed as a Nitrogen Source.</title>
        <authorList>
            <person name="Wang H."/>
            <person name="Wang L."/>
            <person name="Ju J."/>
            <person name="Yu B."/>
            <person name="Ma Y."/>
        </authorList>
    </citation>
    <scope>NUCLEOTIDE SEQUENCE [LARGE SCALE GENOMIC DNA]</scope>
    <source>
        <strain evidence="4 5">DSM 442</strain>
    </source>
</reference>
<feature type="domain" description="DUF4179" evidence="2">
    <location>
        <begin position="40"/>
        <end position="134"/>
    </location>
</feature>
<dbReference type="AlphaFoldDB" id="V6IZ60"/>
<evidence type="ECO:0000313" key="5">
    <source>
        <dbReference type="Proteomes" id="UP000018296"/>
    </source>
</evidence>
<dbReference type="InterPro" id="IPR040680">
    <property type="entry name" value="DUF5643"/>
</dbReference>
<keyword evidence="5" id="KW-1185">Reference proteome</keyword>
<proteinExistence type="predicted"/>
<dbReference type="Pfam" id="PF18705">
    <property type="entry name" value="DUF5643"/>
    <property type="match status" value="1"/>
</dbReference>
<organism evidence="4 5">
    <name type="scientific">Sporolactobacillus laevolacticus DSM 442</name>
    <dbReference type="NCBI Taxonomy" id="1395513"/>
    <lineage>
        <taxon>Bacteria</taxon>
        <taxon>Bacillati</taxon>
        <taxon>Bacillota</taxon>
        <taxon>Bacilli</taxon>
        <taxon>Bacillales</taxon>
        <taxon>Sporolactobacillaceae</taxon>
        <taxon>Sporolactobacillus</taxon>
    </lineage>
</organism>
<dbReference type="Proteomes" id="UP000018296">
    <property type="component" value="Unassembled WGS sequence"/>
</dbReference>